<dbReference type="Gene3D" id="1.10.510.10">
    <property type="entry name" value="Transferase(Phosphotransferase) domain 1"/>
    <property type="match status" value="1"/>
</dbReference>
<dbReference type="GO" id="GO:0004672">
    <property type="term" value="F:protein kinase activity"/>
    <property type="evidence" value="ECO:0007669"/>
    <property type="project" value="InterPro"/>
</dbReference>
<dbReference type="SUPFAM" id="SSF52540">
    <property type="entry name" value="P-loop containing nucleoside triphosphate hydrolases"/>
    <property type="match status" value="1"/>
</dbReference>
<evidence type="ECO:0000313" key="9">
    <source>
        <dbReference type="Proteomes" id="UP000185596"/>
    </source>
</evidence>
<keyword evidence="3" id="KW-0378">Hydrolase</keyword>
<dbReference type="InterPro" id="IPR000719">
    <property type="entry name" value="Prot_kinase_dom"/>
</dbReference>
<sequence>MPGGAAVDGVELIRDTLFRYDLMDSTTKPVTLQTYWDVSELGGRLWDQEVRILLRAASTRHPALPAVVKGGFVEGVGGRPGFAFVLTEGFNERLVDASNVIPFMHEHPAEAVHQLSLLADALSVLHGMGVVHRNLWPGTIDVDTSQAGELPRLRLSRFEMSRLVSDLLRSPTIDADRGAQARQLFLDQGARAARYVPPERLAFLYPDEEGAPIEDERSDVFSLGMLVSEWFLGSLPELPDDVDRPNERRAWLTQMQEERRQRIRIDTTLPSHLTELLHEMTEPACRHRPRAAEVVSRISKHYEAMTELWSTSVELPYLVAFQPSEFLDTALRWGWISADPTTSEGREQLADFIERDLRRAKLVHSEDGAESAIRYSGDSKSKSEARQVLLGERVLWYCRPWREQSAYGGQGAAVDEVLLIRYVVGLESERGRTSMRALRRGGRERPVPAVEAVPTDMARAEFTARRKGRPAWSSLIQAVGSSTVVSGEVRHQEQAFDWLVEFQWVELRARQYAYELLDVDGERAVVRFDQDRDSARGYRSALATLYAESESRRPLFADFFAGLTEDDEDEQGIDVRGDDNGEPSRPEGLRAYYHDRKSGDAITVRVPGGANRLPAQGWLCPASDRGSQRVLMRQEAARQELLDNRVLASQLRKPLTIEGRREPWAKAPGDLMGDGRAAVVDMLAIQPFFALQGPPGTGKTTVAAHAIAAYLRRETGRVLVSAQSNFALDNLARSVLRETNAVDGNGRPRDNSEVIALRVSSAAGADRVDTALRPFGLVELTGRRADALRRHADAELVGRRDPRAREVLGHWRRVVDSCEPELADRLRRGANVVFATCAAATPEAVARAGSSATYDWVVIEEAAKAWPTELAIPLVRGLRWTLIGDHHQLPAHRRREVEDFLTESARHDNTELALDDQVLDSYKKFFDLFGALFDDTVDHNDTSAHRATRTLSTQFRMREPICEVVSRVFYPADENEDQPLGPGLLTTGRAETPAWPTAPDWLHDHALVWLDTSELQKEGDEPYWQNQTEAELVKSLVSKLRPRPSSLPSASDRQPLAVLTPYRQQARLLTEDRDVEPYVSTLHAFQGRQADVVIVSMVRDTVRGDADKPWLSIGHLTQAQLVNVMLSRARDLLVIVGDLPHLVNSGSPTWRRLGLAFEEFGVVIPASRMSAG</sequence>
<dbReference type="GO" id="GO:0005524">
    <property type="term" value="F:ATP binding"/>
    <property type="evidence" value="ECO:0007669"/>
    <property type="project" value="UniProtKB-KW"/>
</dbReference>
<dbReference type="PROSITE" id="PS50011">
    <property type="entry name" value="PROTEIN_KINASE_DOM"/>
    <property type="match status" value="1"/>
</dbReference>
<comment type="caution">
    <text evidence="8">The sequence shown here is derived from an EMBL/GenBank/DDBJ whole genome shotgun (WGS) entry which is preliminary data.</text>
</comment>
<dbReference type="STRING" id="1912961.BU204_24355"/>
<feature type="domain" description="Protein kinase" evidence="7">
    <location>
        <begin position="1"/>
        <end position="305"/>
    </location>
</feature>
<evidence type="ECO:0000256" key="3">
    <source>
        <dbReference type="ARBA" id="ARBA00022801"/>
    </source>
</evidence>
<protein>
    <recommendedName>
        <fullName evidence="7">Protein kinase domain-containing protein</fullName>
    </recommendedName>
</protein>
<keyword evidence="5" id="KW-0067">ATP-binding</keyword>
<dbReference type="InterPro" id="IPR027417">
    <property type="entry name" value="P-loop_NTPase"/>
</dbReference>
<comment type="similarity">
    <text evidence="1">Belongs to the DNA2/NAM7 helicase family.</text>
</comment>
<evidence type="ECO:0000256" key="6">
    <source>
        <dbReference type="SAM" id="MobiDB-lite"/>
    </source>
</evidence>
<evidence type="ECO:0000256" key="1">
    <source>
        <dbReference type="ARBA" id="ARBA00007913"/>
    </source>
</evidence>
<dbReference type="InterPro" id="IPR041677">
    <property type="entry name" value="DNA2/NAM7_AAA_11"/>
</dbReference>
<keyword evidence="2" id="KW-0547">Nucleotide-binding</keyword>
<dbReference type="Proteomes" id="UP000185596">
    <property type="component" value="Unassembled WGS sequence"/>
</dbReference>
<reference evidence="8 9" key="1">
    <citation type="submission" date="2016-12" db="EMBL/GenBank/DDBJ databases">
        <title>The draft genome sequence of Actinophytocola sp. 11-183.</title>
        <authorList>
            <person name="Wang W."/>
            <person name="Yuan L."/>
        </authorList>
    </citation>
    <scope>NUCLEOTIDE SEQUENCE [LARGE SCALE GENOMIC DNA]</scope>
    <source>
        <strain evidence="8 9">11-183</strain>
    </source>
</reference>
<dbReference type="CDD" id="cd18808">
    <property type="entry name" value="SF1_C_Upf1"/>
    <property type="match status" value="1"/>
</dbReference>
<accession>A0A1Q8CKI3</accession>
<keyword evidence="9" id="KW-1185">Reference proteome</keyword>
<proteinExistence type="inferred from homology"/>
<dbReference type="Pfam" id="PF00069">
    <property type="entry name" value="Pkinase"/>
    <property type="match status" value="1"/>
</dbReference>
<dbReference type="Pfam" id="PF13086">
    <property type="entry name" value="AAA_11"/>
    <property type="match status" value="2"/>
</dbReference>
<evidence type="ECO:0000256" key="2">
    <source>
        <dbReference type="ARBA" id="ARBA00022741"/>
    </source>
</evidence>
<evidence type="ECO:0000256" key="5">
    <source>
        <dbReference type="ARBA" id="ARBA00022840"/>
    </source>
</evidence>
<dbReference type="InterPro" id="IPR047187">
    <property type="entry name" value="SF1_C_Upf1"/>
</dbReference>
<dbReference type="GO" id="GO:0043139">
    <property type="term" value="F:5'-3' DNA helicase activity"/>
    <property type="evidence" value="ECO:0007669"/>
    <property type="project" value="TreeGrafter"/>
</dbReference>
<dbReference type="InterPro" id="IPR011009">
    <property type="entry name" value="Kinase-like_dom_sf"/>
</dbReference>
<keyword evidence="4" id="KW-0347">Helicase</keyword>
<name>A0A1Q8CKI3_9PSEU</name>
<feature type="region of interest" description="Disordered" evidence="6">
    <location>
        <begin position="568"/>
        <end position="588"/>
    </location>
</feature>
<dbReference type="InterPro" id="IPR041679">
    <property type="entry name" value="DNA2/NAM7-like_C"/>
</dbReference>
<dbReference type="InterPro" id="IPR050534">
    <property type="entry name" value="Coronavir_polyprotein_1ab"/>
</dbReference>
<feature type="compositionally biased region" description="Basic and acidic residues" evidence="6">
    <location>
        <begin position="573"/>
        <end position="588"/>
    </location>
</feature>
<dbReference type="AlphaFoldDB" id="A0A1Q8CKI3"/>
<dbReference type="Pfam" id="PF13087">
    <property type="entry name" value="AAA_12"/>
    <property type="match status" value="1"/>
</dbReference>
<evidence type="ECO:0000313" key="8">
    <source>
        <dbReference type="EMBL" id="OLF14878.1"/>
    </source>
</evidence>
<dbReference type="PANTHER" id="PTHR43788">
    <property type="entry name" value="DNA2/NAM7 HELICASE FAMILY MEMBER"/>
    <property type="match status" value="1"/>
</dbReference>
<evidence type="ECO:0000259" key="7">
    <source>
        <dbReference type="PROSITE" id="PS50011"/>
    </source>
</evidence>
<dbReference type="GO" id="GO:0016787">
    <property type="term" value="F:hydrolase activity"/>
    <property type="evidence" value="ECO:0007669"/>
    <property type="project" value="UniProtKB-KW"/>
</dbReference>
<dbReference type="PANTHER" id="PTHR43788:SF16">
    <property type="entry name" value="HELICASE WITH ZINC FINGER 2"/>
    <property type="match status" value="1"/>
</dbReference>
<dbReference type="SUPFAM" id="SSF56112">
    <property type="entry name" value="Protein kinase-like (PK-like)"/>
    <property type="match status" value="1"/>
</dbReference>
<gene>
    <name evidence="8" type="ORF">BU204_24355</name>
</gene>
<dbReference type="Gene3D" id="3.40.50.300">
    <property type="entry name" value="P-loop containing nucleotide triphosphate hydrolases"/>
    <property type="match status" value="2"/>
</dbReference>
<evidence type="ECO:0000256" key="4">
    <source>
        <dbReference type="ARBA" id="ARBA00022806"/>
    </source>
</evidence>
<dbReference type="EMBL" id="MSIE01000047">
    <property type="protein sequence ID" value="OLF14878.1"/>
    <property type="molecule type" value="Genomic_DNA"/>
</dbReference>
<organism evidence="8 9">
    <name type="scientific">Actinophytocola xanthii</name>
    <dbReference type="NCBI Taxonomy" id="1912961"/>
    <lineage>
        <taxon>Bacteria</taxon>
        <taxon>Bacillati</taxon>
        <taxon>Actinomycetota</taxon>
        <taxon>Actinomycetes</taxon>
        <taxon>Pseudonocardiales</taxon>
        <taxon>Pseudonocardiaceae</taxon>
    </lineage>
</organism>